<evidence type="ECO:0000256" key="3">
    <source>
        <dbReference type="ARBA" id="ARBA00022692"/>
    </source>
</evidence>
<proteinExistence type="inferred from homology"/>
<protein>
    <recommendedName>
        <fullName evidence="8">Probable magnesium transporter</fullName>
    </recommendedName>
</protein>
<keyword evidence="3 8" id="KW-0812">Transmembrane</keyword>
<evidence type="ECO:0000256" key="6">
    <source>
        <dbReference type="ARBA" id="ARBA00023136"/>
    </source>
</evidence>
<dbReference type="PANTHER" id="PTHR12570">
    <property type="match status" value="1"/>
</dbReference>
<feature type="transmembrane region" description="Helical" evidence="8">
    <location>
        <begin position="73"/>
        <end position="93"/>
    </location>
</feature>
<evidence type="ECO:0000256" key="1">
    <source>
        <dbReference type="ARBA" id="ARBA00007001"/>
    </source>
</evidence>
<sequence>MWESIFLTLAATAGNNIGKILQKKGTVILPPLSFKLKVIRAYALNKAWLIGFLMDIFGALLMLRALSLAPVSVIQPVSGCGLAILSIFSHFYLKEMMNAVDWMGITLAGIGTIGVGAGGEEQKASAISVFHLPWPSLMGGYASTDVNAKNRSWMASVISKMGFVFLEQGFHSILVPICVIISICCSGTGFYYQTWGLKHGRAIVVSTCAAVASIVTGVLAGMLALGEKLPSGPTARLSLMLGWFLIIVGVILLVSSTRLMRRLPRPLRQLLQSGVDQRKSGTIRVRDGSPSTVVQAATLHHLIPTSSKEKA</sequence>
<dbReference type="GO" id="GO:0015095">
    <property type="term" value="F:magnesium ion transmembrane transporter activity"/>
    <property type="evidence" value="ECO:0007669"/>
    <property type="project" value="UniProtKB-UniRule"/>
</dbReference>
<comment type="subcellular location">
    <subcellularLocation>
        <location evidence="8">Cell membrane</location>
        <topology evidence="8">Multi-pass membrane protein</topology>
    </subcellularLocation>
    <subcellularLocation>
        <location evidence="8">Early endosome</location>
    </subcellularLocation>
</comment>
<dbReference type="FunFam" id="1.10.3730.20:FF:000006">
    <property type="entry name" value="Probable magnesium transporter"/>
    <property type="match status" value="1"/>
</dbReference>
<evidence type="ECO:0000256" key="2">
    <source>
        <dbReference type="ARBA" id="ARBA00011738"/>
    </source>
</evidence>
<keyword evidence="8" id="KW-0406">Ion transport</keyword>
<evidence type="ECO:0000313" key="9">
    <source>
        <dbReference type="EMBL" id="RXH91437.1"/>
    </source>
</evidence>
<dbReference type="Pfam" id="PF05653">
    <property type="entry name" value="Mg_trans_NIPA"/>
    <property type="match status" value="1"/>
</dbReference>
<keyword evidence="6 8" id="KW-0472">Membrane</keyword>
<dbReference type="GO" id="GO:0005886">
    <property type="term" value="C:plasma membrane"/>
    <property type="evidence" value="ECO:0007669"/>
    <property type="project" value="UniProtKB-SubCell"/>
</dbReference>
<dbReference type="Proteomes" id="UP000290289">
    <property type="component" value="Chromosome 8"/>
</dbReference>
<evidence type="ECO:0000256" key="8">
    <source>
        <dbReference type="RuleBase" id="RU363078"/>
    </source>
</evidence>
<feature type="transmembrane region" description="Helical" evidence="8">
    <location>
        <begin position="170"/>
        <end position="191"/>
    </location>
</feature>
<keyword evidence="8" id="KW-0813">Transport</keyword>
<keyword evidence="10" id="KW-1185">Reference proteome</keyword>
<dbReference type="PANTHER" id="PTHR12570:SF65">
    <property type="entry name" value="MAGNESIUM TRANSPORTER NIPA9-RELATED"/>
    <property type="match status" value="1"/>
</dbReference>
<dbReference type="InterPro" id="IPR037185">
    <property type="entry name" value="EmrE-like"/>
</dbReference>
<dbReference type="Gene3D" id="1.10.3730.20">
    <property type="match status" value="1"/>
</dbReference>
<dbReference type="GO" id="GO:0005769">
    <property type="term" value="C:early endosome"/>
    <property type="evidence" value="ECO:0007669"/>
    <property type="project" value="UniProtKB-SubCell"/>
</dbReference>
<dbReference type="EMBL" id="RDQH01000334">
    <property type="protein sequence ID" value="RXH91437.1"/>
    <property type="molecule type" value="Genomic_DNA"/>
</dbReference>
<comment type="caution">
    <text evidence="8">Lacks conserved residue(s) required for the propagation of feature annotation.</text>
</comment>
<feature type="transmembrane region" description="Helical" evidence="8">
    <location>
        <begin position="237"/>
        <end position="255"/>
    </location>
</feature>
<comment type="subunit">
    <text evidence="2 8">Homodimer.</text>
</comment>
<organism evidence="9 10">
    <name type="scientific">Malus domestica</name>
    <name type="common">Apple</name>
    <name type="synonym">Pyrus malus</name>
    <dbReference type="NCBI Taxonomy" id="3750"/>
    <lineage>
        <taxon>Eukaryota</taxon>
        <taxon>Viridiplantae</taxon>
        <taxon>Streptophyta</taxon>
        <taxon>Embryophyta</taxon>
        <taxon>Tracheophyta</taxon>
        <taxon>Spermatophyta</taxon>
        <taxon>Magnoliopsida</taxon>
        <taxon>eudicotyledons</taxon>
        <taxon>Gunneridae</taxon>
        <taxon>Pentapetalae</taxon>
        <taxon>rosids</taxon>
        <taxon>fabids</taxon>
        <taxon>Rosales</taxon>
        <taxon>Rosaceae</taxon>
        <taxon>Amygdaloideae</taxon>
        <taxon>Maleae</taxon>
        <taxon>Malus</taxon>
    </lineage>
</organism>
<dbReference type="InterPro" id="IPR008521">
    <property type="entry name" value="Mg_trans_NIPA"/>
</dbReference>
<reference evidence="9 10" key="1">
    <citation type="submission" date="2018-10" db="EMBL/GenBank/DDBJ databases">
        <title>A high-quality apple genome assembly.</title>
        <authorList>
            <person name="Hu J."/>
        </authorList>
    </citation>
    <scope>NUCLEOTIDE SEQUENCE [LARGE SCALE GENOMIC DNA]</scope>
    <source>
        <strain evidence="10">cv. HFTH1</strain>
        <tissue evidence="9">Young leaf</tissue>
    </source>
</reference>
<gene>
    <name evidence="9" type="ORF">DVH24_020460</name>
</gene>
<keyword evidence="8" id="KW-1003">Cell membrane</keyword>
<dbReference type="SUPFAM" id="SSF103481">
    <property type="entry name" value="Multidrug resistance efflux transporter EmrE"/>
    <property type="match status" value="2"/>
</dbReference>
<accession>A0A498J9P0</accession>
<feature type="transmembrane region" description="Helical" evidence="8">
    <location>
        <begin position="47"/>
        <end position="67"/>
    </location>
</feature>
<evidence type="ECO:0000256" key="5">
    <source>
        <dbReference type="ARBA" id="ARBA00022989"/>
    </source>
</evidence>
<feature type="transmembrane region" description="Helical" evidence="8">
    <location>
        <begin position="203"/>
        <end position="225"/>
    </location>
</feature>
<feature type="transmembrane region" description="Helical" evidence="8">
    <location>
        <begin position="100"/>
        <end position="119"/>
    </location>
</feature>
<comment type="function">
    <text evidence="7 8">Acts as a Mg(2+) transporter. Can also transport other divalent cations such as Fe(2+), Sr(2+), Ba(2+), Mn(2+) and Co(2+) but to a much less extent than Mg(2+).</text>
</comment>
<keyword evidence="4 8" id="KW-0967">Endosome</keyword>
<evidence type="ECO:0000256" key="4">
    <source>
        <dbReference type="ARBA" id="ARBA00022753"/>
    </source>
</evidence>
<keyword evidence="5 8" id="KW-1133">Transmembrane helix</keyword>
<evidence type="ECO:0000313" key="10">
    <source>
        <dbReference type="Proteomes" id="UP000290289"/>
    </source>
</evidence>
<comment type="similarity">
    <text evidence="1 8">Belongs to the NIPA (TC 2.A.7) family.</text>
</comment>
<name>A0A498J9P0_MALDO</name>
<comment type="caution">
    <text evidence="9">The sequence shown here is derived from an EMBL/GenBank/DDBJ whole genome shotgun (WGS) entry which is preliminary data.</text>
</comment>
<keyword evidence="8" id="KW-0460">Magnesium</keyword>
<evidence type="ECO:0000256" key="7">
    <source>
        <dbReference type="ARBA" id="ARBA00025284"/>
    </source>
</evidence>
<dbReference type="AlphaFoldDB" id="A0A498J9P0"/>